<dbReference type="InterPro" id="IPR011502">
    <property type="entry name" value="Nucleoporin_Nup85"/>
</dbReference>
<organism evidence="11 12">
    <name type="scientific">Chaetomium strumarium</name>
    <dbReference type="NCBI Taxonomy" id="1170767"/>
    <lineage>
        <taxon>Eukaryota</taxon>
        <taxon>Fungi</taxon>
        <taxon>Dikarya</taxon>
        <taxon>Ascomycota</taxon>
        <taxon>Pezizomycotina</taxon>
        <taxon>Sordariomycetes</taxon>
        <taxon>Sordariomycetidae</taxon>
        <taxon>Sordariales</taxon>
        <taxon>Chaetomiaceae</taxon>
        <taxon>Chaetomium</taxon>
    </lineage>
</organism>
<gene>
    <name evidence="11" type="ORF">B0T15DRAFT_125296</name>
</gene>
<feature type="region of interest" description="Disordered" evidence="10">
    <location>
        <begin position="1"/>
        <end position="103"/>
    </location>
</feature>
<feature type="compositionally biased region" description="Low complexity" evidence="10">
    <location>
        <begin position="26"/>
        <end position="35"/>
    </location>
</feature>
<keyword evidence="7 9" id="KW-0906">Nuclear pore complex</keyword>
<protein>
    <recommendedName>
        <fullName evidence="9">Nuclear pore complex protein Nup85</fullName>
    </recommendedName>
</protein>
<dbReference type="GeneID" id="87880512"/>
<dbReference type="GO" id="GO:0017056">
    <property type="term" value="F:structural constituent of nuclear pore"/>
    <property type="evidence" value="ECO:0007669"/>
    <property type="project" value="TreeGrafter"/>
</dbReference>
<evidence type="ECO:0000313" key="12">
    <source>
        <dbReference type="Proteomes" id="UP001273166"/>
    </source>
</evidence>
<keyword evidence="6 9" id="KW-0811">Translocation</keyword>
<evidence type="ECO:0000256" key="3">
    <source>
        <dbReference type="ARBA" id="ARBA00022448"/>
    </source>
</evidence>
<accession>A0AAJ0GZF6</accession>
<dbReference type="GO" id="GO:0045893">
    <property type="term" value="P:positive regulation of DNA-templated transcription"/>
    <property type="evidence" value="ECO:0007669"/>
    <property type="project" value="TreeGrafter"/>
</dbReference>
<keyword evidence="9" id="KW-0472">Membrane</keyword>
<evidence type="ECO:0000256" key="6">
    <source>
        <dbReference type="ARBA" id="ARBA00023010"/>
    </source>
</evidence>
<comment type="subunit">
    <text evidence="9">Component of the nuclear pore complex (NPC).</text>
</comment>
<evidence type="ECO:0000256" key="4">
    <source>
        <dbReference type="ARBA" id="ARBA00022816"/>
    </source>
</evidence>
<evidence type="ECO:0000256" key="9">
    <source>
        <dbReference type="RuleBase" id="RU365073"/>
    </source>
</evidence>
<evidence type="ECO:0000256" key="1">
    <source>
        <dbReference type="ARBA" id="ARBA00004567"/>
    </source>
</evidence>
<comment type="function">
    <text evidence="9">Functions as a component of the nuclear pore complex (NPC).</text>
</comment>
<reference evidence="11" key="1">
    <citation type="journal article" date="2023" name="Mol. Phylogenet. Evol.">
        <title>Genome-scale phylogeny and comparative genomics of the fungal order Sordariales.</title>
        <authorList>
            <person name="Hensen N."/>
            <person name="Bonometti L."/>
            <person name="Westerberg I."/>
            <person name="Brannstrom I.O."/>
            <person name="Guillou S."/>
            <person name="Cros-Aarteil S."/>
            <person name="Calhoun S."/>
            <person name="Haridas S."/>
            <person name="Kuo A."/>
            <person name="Mondo S."/>
            <person name="Pangilinan J."/>
            <person name="Riley R."/>
            <person name="LaButti K."/>
            <person name="Andreopoulos B."/>
            <person name="Lipzen A."/>
            <person name="Chen C."/>
            <person name="Yan M."/>
            <person name="Daum C."/>
            <person name="Ng V."/>
            <person name="Clum A."/>
            <person name="Steindorff A."/>
            <person name="Ohm R.A."/>
            <person name="Martin F."/>
            <person name="Silar P."/>
            <person name="Natvig D.O."/>
            <person name="Lalanne C."/>
            <person name="Gautier V."/>
            <person name="Ament-Velasquez S.L."/>
            <person name="Kruys A."/>
            <person name="Hutchinson M.I."/>
            <person name="Powell A.J."/>
            <person name="Barry K."/>
            <person name="Miller A.N."/>
            <person name="Grigoriev I.V."/>
            <person name="Debuchy R."/>
            <person name="Gladieux P."/>
            <person name="Hiltunen Thoren M."/>
            <person name="Johannesson H."/>
        </authorList>
    </citation>
    <scope>NUCLEOTIDE SEQUENCE</scope>
    <source>
        <strain evidence="11">CBS 333.67</strain>
    </source>
</reference>
<dbReference type="Pfam" id="PF07575">
    <property type="entry name" value="Nucleopor_Nup85"/>
    <property type="match status" value="1"/>
</dbReference>
<reference evidence="11" key="2">
    <citation type="submission" date="2023-06" db="EMBL/GenBank/DDBJ databases">
        <authorList>
            <consortium name="Lawrence Berkeley National Laboratory"/>
            <person name="Mondo S.J."/>
            <person name="Hensen N."/>
            <person name="Bonometti L."/>
            <person name="Westerberg I."/>
            <person name="Brannstrom I.O."/>
            <person name="Guillou S."/>
            <person name="Cros-Aarteil S."/>
            <person name="Calhoun S."/>
            <person name="Haridas S."/>
            <person name="Kuo A."/>
            <person name="Pangilinan J."/>
            <person name="Riley R."/>
            <person name="Labutti K."/>
            <person name="Andreopoulos B."/>
            <person name="Lipzen A."/>
            <person name="Chen C."/>
            <person name="Yanf M."/>
            <person name="Daum C."/>
            <person name="Ng V."/>
            <person name="Clum A."/>
            <person name="Steindorff A."/>
            <person name="Ohm R."/>
            <person name="Martin F."/>
            <person name="Silar P."/>
            <person name="Natvig D."/>
            <person name="Lalanne C."/>
            <person name="Gautier V."/>
            <person name="Ament-Velasquez S.L."/>
            <person name="Kruys A."/>
            <person name="Hutchinson M.I."/>
            <person name="Powell A.J."/>
            <person name="Barry K."/>
            <person name="Miller A.N."/>
            <person name="Grigoriev I.V."/>
            <person name="Debuchy R."/>
            <person name="Gladieux P."/>
            <person name="Thoren M.H."/>
            <person name="Johannesson H."/>
        </authorList>
    </citation>
    <scope>NUCLEOTIDE SEQUENCE</scope>
    <source>
        <strain evidence="11">CBS 333.67</strain>
    </source>
</reference>
<dbReference type="RefSeq" id="XP_062724772.1">
    <property type="nucleotide sequence ID" value="XM_062861683.1"/>
</dbReference>
<dbReference type="GO" id="GO:0031965">
    <property type="term" value="C:nuclear membrane"/>
    <property type="evidence" value="ECO:0007669"/>
    <property type="project" value="UniProtKB-UniRule"/>
</dbReference>
<dbReference type="Proteomes" id="UP001273166">
    <property type="component" value="Unassembled WGS sequence"/>
</dbReference>
<evidence type="ECO:0000256" key="5">
    <source>
        <dbReference type="ARBA" id="ARBA00022927"/>
    </source>
</evidence>
<dbReference type="PANTHER" id="PTHR13373:SF21">
    <property type="entry name" value="NUCLEAR PORE COMPLEX PROTEIN NUP85"/>
    <property type="match status" value="1"/>
</dbReference>
<evidence type="ECO:0000256" key="10">
    <source>
        <dbReference type="SAM" id="MobiDB-lite"/>
    </source>
</evidence>
<dbReference type="EMBL" id="JAUDZG010000002">
    <property type="protein sequence ID" value="KAK3308992.1"/>
    <property type="molecule type" value="Genomic_DNA"/>
</dbReference>
<keyword evidence="8 9" id="KW-0539">Nucleus</keyword>
<dbReference type="PANTHER" id="PTHR13373">
    <property type="entry name" value="FROUNT PROTEIN-RELATED"/>
    <property type="match status" value="1"/>
</dbReference>
<proteinExistence type="inferred from homology"/>
<keyword evidence="5 9" id="KW-0653">Protein transport</keyword>
<evidence type="ECO:0000256" key="8">
    <source>
        <dbReference type="ARBA" id="ARBA00023242"/>
    </source>
</evidence>
<comment type="subcellular location">
    <subcellularLocation>
        <location evidence="1 9">Nucleus</location>
        <location evidence="1 9">Nuclear pore complex</location>
    </subcellularLocation>
</comment>
<evidence type="ECO:0000256" key="2">
    <source>
        <dbReference type="ARBA" id="ARBA00005573"/>
    </source>
</evidence>
<comment type="caution">
    <text evidence="11">The sequence shown here is derived from an EMBL/GenBank/DDBJ whole genome shotgun (WGS) entry which is preliminary data.</text>
</comment>
<name>A0AAJ0GZF6_9PEZI</name>
<comment type="similarity">
    <text evidence="2 9">Belongs to the nucleoporin Nup85 family.</text>
</comment>
<sequence length="1147" mass="124330">MSNSIFGPPSSPPNFLPSTPDRRYTSKTNNNNKNSIFGHSETSHQPNTPAGPPPTGGGHSSTASFTPAGAPSASYLGSSIMRGVSGGRGTTKTKREDPPPVGLFTGIGGGFNSAAGFTGAGAGPGGGGGGGLGAGKKNLFAGAAGLGNTGGGAKKRNITPLGRSIIHGRQPSGPSRLSRAVAATTAADDDGQDEEEKRPKTFGVPAFDDDSFGEDDINLRGGAKGKEEEEEEEERDMWLDMPEEGGREIGDESDLLMLATPAATERVRREAEDIFRASVVQAGGAVRRTEFRYTAIARDAYHQLGTAPITEPAQVILGTENLISRLYDEGVGETEDEGKMDDTLATVAGKVTALWKSHVDKLPRPTEEHAAEIGPGPHATAFEKAYYLANLALQIHHTRYDDGGMGRAEPLPETLFRWLDEYHDMYGNQVDEILRCRPSPACHSLFWQAVFIALLRGKVGDAVALLRQAGWGHVRRGQRGEYAYVDRALENVQRAAEQTIAVLESCPGYDGNWEVWSSDWTLFRVRAQGALEHLRRFAEGRESAFADSTFSASLSSEPRSRQSMAGMARRAESQVPWEIYENLNIVFDIVLGQQDAILEAAQDWLEATVGLFGWWDEQRTTAEKPFSMSRSQALVLASTPASDSESYLDRLARAFHAAVESDFHFNAQNPVEIGMACVFEDNIKAVVGLLRGWSLPVAAAVAEIASLGKWLPPHHPSGAFGLEDLDMDDLEVLGMDPGAPDEIDGIKDSTLVQYAQALADCEGLSAVKDKPGFSRDGWELAISVLGRIDSPERSDEMVRDLVEHLVQELHVDSNETVDRLWALLNELGMIEYAQDTAETYGDILARDSHRYGEAMWYYALAHRPNKVREVMNLLISYSLIQSTAFPPSNDLDDYLHKLLTDRKRTLEQCAKQDMEAAELLGKMLSGYASLRQFYEIRDNEDALPNATAQARRQQAATALISVIASSDDNIRGGLFDQTRDGIVSEDFLLALLGEALVFVSDPDNTNVHHGQLDAPVITLDQIDIILKAIEDLQAVGSRVYSACDEFLQLVLASAPGGLKGSTPADLLKKSDGTNLVLGGSSVMASQLQKSLSGKGALGKVAVKRGWDWRTEVAAFKTKGEDVMKRLRLGLAKDLAGLWLAEADAMVW</sequence>
<keyword evidence="12" id="KW-1185">Reference proteome</keyword>
<evidence type="ECO:0000313" key="11">
    <source>
        <dbReference type="EMBL" id="KAK3308992.1"/>
    </source>
</evidence>
<dbReference type="GO" id="GO:0006406">
    <property type="term" value="P:mRNA export from nucleus"/>
    <property type="evidence" value="ECO:0007669"/>
    <property type="project" value="TreeGrafter"/>
</dbReference>
<feature type="region of interest" description="Disordered" evidence="10">
    <location>
        <begin position="165"/>
        <end position="237"/>
    </location>
</feature>
<feature type="compositionally biased region" description="Acidic residues" evidence="10">
    <location>
        <begin position="207"/>
        <end position="216"/>
    </location>
</feature>
<dbReference type="GO" id="GO:0031080">
    <property type="term" value="C:nuclear pore outer ring"/>
    <property type="evidence" value="ECO:0007669"/>
    <property type="project" value="TreeGrafter"/>
</dbReference>
<keyword evidence="4 9" id="KW-0509">mRNA transport</keyword>
<keyword evidence="3 9" id="KW-0813">Transport</keyword>
<dbReference type="GO" id="GO:0006606">
    <property type="term" value="P:protein import into nucleus"/>
    <property type="evidence" value="ECO:0007669"/>
    <property type="project" value="TreeGrafter"/>
</dbReference>
<dbReference type="AlphaFoldDB" id="A0AAJ0GZF6"/>
<evidence type="ECO:0000256" key="7">
    <source>
        <dbReference type="ARBA" id="ARBA00023132"/>
    </source>
</evidence>